<dbReference type="InterPro" id="IPR016187">
    <property type="entry name" value="CTDL_fold"/>
</dbReference>
<feature type="chain" id="PRO_5043461463" evidence="7">
    <location>
        <begin position="21"/>
        <end position="1074"/>
    </location>
</feature>
<proteinExistence type="predicted"/>
<dbReference type="SUPFAM" id="SSF56436">
    <property type="entry name" value="C-type lectin-like"/>
    <property type="match status" value="3"/>
</dbReference>
<keyword evidence="4" id="KW-0430">Lectin</keyword>
<comment type="subcellular location">
    <subcellularLocation>
        <location evidence="1">Secreted</location>
    </subcellularLocation>
</comment>
<reference evidence="9 10" key="1">
    <citation type="journal article" date="2021" name="Elife">
        <title>Chloroplast acquisition without the gene transfer in kleptoplastic sea slugs, Plakobranchus ocellatus.</title>
        <authorList>
            <person name="Maeda T."/>
            <person name="Takahashi S."/>
            <person name="Yoshida T."/>
            <person name="Shimamura S."/>
            <person name="Takaki Y."/>
            <person name="Nagai Y."/>
            <person name="Toyoda A."/>
            <person name="Suzuki Y."/>
            <person name="Arimoto A."/>
            <person name="Ishii H."/>
            <person name="Satoh N."/>
            <person name="Nishiyama T."/>
            <person name="Hasebe M."/>
            <person name="Maruyama T."/>
            <person name="Minagawa J."/>
            <person name="Obokata J."/>
            <person name="Shigenobu S."/>
        </authorList>
    </citation>
    <scope>NUCLEOTIDE SEQUENCE [LARGE SCALE GENOMIC DNA]</scope>
</reference>
<feature type="region of interest" description="Disordered" evidence="6">
    <location>
        <begin position="904"/>
        <end position="929"/>
    </location>
</feature>
<organism evidence="9 10">
    <name type="scientific">Plakobranchus ocellatus</name>
    <dbReference type="NCBI Taxonomy" id="259542"/>
    <lineage>
        <taxon>Eukaryota</taxon>
        <taxon>Metazoa</taxon>
        <taxon>Spiralia</taxon>
        <taxon>Lophotrochozoa</taxon>
        <taxon>Mollusca</taxon>
        <taxon>Gastropoda</taxon>
        <taxon>Heterobranchia</taxon>
        <taxon>Euthyneura</taxon>
        <taxon>Panpulmonata</taxon>
        <taxon>Sacoglossa</taxon>
        <taxon>Placobranchoidea</taxon>
        <taxon>Plakobranchidae</taxon>
        <taxon>Plakobranchus</taxon>
    </lineage>
</organism>
<feature type="domain" description="C-type lectin" evidence="8">
    <location>
        <begin position="165"/>
        <end position="277"/>
    </location>
</feature>
<feature type="compositionally biased region" description="Polar residues" evidence="6">
    <location>
        <begin position="904"/>
        <end position="922"/>
    </location>
</feature>
<feature type="coiled-coil region" evidence="5">
    <location>
        <begin position="933"/>
        <end position="960"/>
    </location>
</feature>
<protein>
    <submittedName>
        <fullName evidence="9">Mannose receptor c type 1</fullName>
    </submittedName>
</protein>
<name>A0AAV4BTI8_9GAST</name>
<keyword evidence="9" id="KW-0675">Receptor</keyword>
<dbReference type="PROSITE" id="PS50041">
    <property type="entry name" value="C_TYPE_LECTIN_2"/>
    <property type="match status" value="2"/>
</dbReference>
<dbReference type="EMBL" id="BLXT01005381">
    <property type="protein sequence ID" value="GFO22381.1"/>
    <property type="molecule type" value="Genomic_DNA"/>
</dbReference>
<evidence type="ECO:0000259" key="8">
    <source>
        <dbReference type="PROSITE" id="PS50041"/>
    </source>
</evidence>
<dbReference type="Pfam" id="PF17517">
    <property type="entry name" value="IgGFc_binding"/>
    <property type="match status" value="1"/>
</dbReference>
<keyword evidence="3 7" id="KW-0732">Signal</keyword>
<evidence type="ECO:0000313" key="9">
    <source>
        <dbReference type="EMBL" id="GFO22381.1"/>
    </source>
</evidence>
<dbReference type="InterPro" id="IPR001304">
    <property type="entry name" value="C-type_lectin-like"/>
</dbReference>
<dbReference type="Pfam" id="PF00059">
    <property type="entry name" value="Lectin_C"/>
    <property type="match status" value="1"/>
</dbReference>
<feature type="domain" description="C-type lectin" evidence="8">
    <location>
        <begin position="26"/>
        <end position="148"/>
    </location>
</feature>
<sequence length="1074" mass="118957">MVLRICVFLVLAQAVDFSLAGSQYAGQSRCLKSFLNWTATFSEAQAHCEAEGKSSLAEMRTEDHRDQLLQFMKDFNGSVWLGARGSNTDLRYHWLTDNVTLSVPTDWWVSETAGSLTATTTDCLTLNSNSRHLWTVLCSEQLDGFICEKRTQNPCEYILPGAEYFEDKCFLPIEEKVDFCKAKQMCEEKGSSLVEPTTRDLINFLKNQVRGLFCCSKSSGSSHFSWLSSGDLLNVTDWDEDEPKGESNQHLVVHMVGSANWSWHALDVETIGSPMCQKDISEECSGALAAGSCFVLQTIQLGWLEAKIHCEERNSYLMEPRSQFLLDLLNQLLIEAGVVQPVLLGAADVDGNGNLRWAFSGLPYSGEPVQQHPGNYYLSWNTQLQQFEAQNLSLPLPFICQKEFHTYTESYVINLPHAFTKEIPVLHSTSSCTFPTQSTYSSTTTSWVALSAMIHPQQQSSATAVHIRISLVSPSNPQAGVKEAGVRLTTIKETAITEQAGFYYRISSSNLTVNGLDRRDTYILVQATSKISLVFVFWREESGDVMSICSTLAFPVRWGNITQTSFFGHVTSADSSVGAISTVHSPNTIEMFVSSKNESLVLGLGSFDIETWFQARLSTTLTRQYQTVSLNHLKPTQSSLYIQSIENLQVFLSGQEKSSHDLTFDQVLPVSLLGADYVTFPSLPTDKSSNVTDRFSAVAIFNDTIIQVLDLNITLEKAGDVTDFLLPGSGFHHVNGSKPFYLYARLKAVSGVMPNVDANGPVGVCTLTLLPHSLWRSFYTFQVDQPLIAMDVYVAIVVRTDFIHTATVKVGDSAGTQYIPTSCQQVEGTLFTGCYLKLPPVKQFYSIGDLHTPALASYVFARKDGAATCHQLGVRDDPDHVTDFNSEAYKMSLSSVETCPLTETFETSTESVPMTTQSNSITTERDRETPTVASRKNITLEEAEVIAEQIKQELKVEVKATSSFRRKKETVGDFRMAFNAIAVTFGGIVANHPTLRSAGTFLSRVLARHRAAPWPGRGSESLRSPCSGRAIYTKTDLTIHYDIGFHLAMAVKTNKIFHQQKEQRNSAAAFAEIS</sequence>
<evidence type="ECO:0000256" key="2">
    <source>
        <dbReference type="ARBA" id="ARBA00022525"/>
    </source>
</evidence>
<dbReference type="GO" id="GO:0005615">
    <property type="term" value="C:extracellular space"/>
    <property type="evidence" value="ECO:0007669"/>
    <property type="project" value="TreeGrafter"/>
</dbReference>
<dbReference type="SMART" id="SM00034">
    <property type="entry name" value="CLECT"/>
    <property type="match status" value="3"/>
</dbReference>
<evidence type="ECO:0000256" key="5">
    <source>
        <dbReference type="SAM" id="Coils"/>
    </source>
</evidence>
<comment type="caution">
    <text evidence="9">The sequence shown here is derived from an EMBL/GenBank/DDBJ whole genome shotgun (WGS) entry which is preliminary data.</text>
</comment>
<keyword evidence="2" id="KW-0964">Secreted</keyword>
<keyword evidence="5" id="KW-0175">Coiled coil</keyword>
<dbReference type="AlphaFoldDB" id="A0AAV4BTI8"/>
<dbReference type="GO" id="GO:0030246">
    <property type="term" value="F:carbohydrate binding"/>
    <property type="evidence" value="ECO:0007669"/>
    <property type="project" value="UniProtKB-KW"/>
</dbReference>
<evidence type="ECO:0000256" key="4">
    <source>
        <dbReference type="ARBA" id="ARBA00022734"/>
    </source>
</evidence>
<gene>
    <name evidence="9" type="ORF">PoB_004888600</name>
</gene>
<evidence type="ECO:0000256" key="6">
    <source>
        <dbReference type="SAM" id="MobiDB-lite"/>
    </source>
</evidence>
<evidence type="ECO:0000256" key="3">
    <source>
        <dbReference type="ARBA" id="ARBA00022729"/>
    </source>
</evidence>
<evidence type="ECO:0000256" key="7">
    <source>
        <dbReference type="SAM" id="SignalP"/>
    </source>
</evidence>
<dbReference type="Proteomes" id="UP000735302">
    <property type="component" value="Unassembled WGS sequence"/>
</dbReference>
<dbReference type="InterPro" id="IPR016186">
    <property type="entry name" value="C-type_lectin-like/link_sf"/>
</dbReference>
<dbReference type="PANTHER" id="PTHR22799">
    <property type="entry name" value="TETRANECTIN-RELATED"/>
    <property type="match status" value="1"/>
</dbReference>
<feature type="signal peptide" evidence="7">
    <location>
        <begin position="1"/>
        <end position="20"/>
    </location>
</feature>
<dbReference type="Gene3D" id="3.10.100.10">
    <property type="entry name" value="Mannose-Binding Protein A, subunit A"/>
    <property type="match status" value="3"/>
</dbReference>
<dbReference type="PANTHER" id="PTHR22799:SF1">
    <property type="entry name" value="C-TYPE LECTIN DOMAIN FAMILY 11 MEMBER A"/>
    <property type="match status" value="1"/>
</dbReference>
<dbReference type="GO" id="GO:0008083">
    <property type="term" value="F:growth factor activity"/>
    <property type="evidence" value="ECO:0007669"/>
    <property type="project" value="TreeGrafter"/>
</dbReference>
<evidence type="ECO:0000313" key="10">
    <source>
        <dbReference type="Proteomes" id="UP000735302"/>
    </source>
</evidence>
<dbReference type="InterPro" id="IPR035234">
    <property type="entry name" value="IgGFc-bd_N"/>
</dbReference>
<dbReference type="CDD" id="cd00037">
    <property type="entry name" value="CLECT"/>
    <property type="match status" value="3"/>
</dbReference>
<keyword evidence="10" id="KW-1185">Reference proteome</keyword>
<evidence type="ECO:0000256" key="1">
    <source>
        <dbReference type="ARBA" id="ARBA00004613"/>
    </source>
</evidence>
<dbReference type="InterPro" id="IPR051663">
    <property type="entry name" value="CLec_Tetranectin-domain"/>
</dbReference>
<accession>A0AAV4BTI8</accession>